<dbReference type="Proteomes" id="UP000815677">
    <property type="component" value="Unassembled WGS sequence"/>
</dbReference>
<keyword evidence="3" id="KW-1185">Reference proteome</keyword>
<name>A0ABQ0L7C6_MYCCL</name>
<feature type="region of interest" description="Disordered" evidence="1">
    <location>
        <begin position="47"/>
        <end position="107"/>
    </location>
</feature>
<dbReference type="EMBL" id="DF843024">
    <property type="protein sequence ID" value="GAT46993.1"/>
    <property type="molecule type" value="Genomic_DNA"/>
</dbReference>
<feature type="region of interest" description="Disordered" evidence="1">
    <location>
        <begin position="1"/>
        <end position="27"/>
    </location>
</feature>
<protein>
    <submittedName>
        <fullName evidence="2">Uncharacterized protein</fullName>
    </submittedName>
</protein>
<proteinExistence type="predicted"/>
<organism evidence="2 3">
    <name type="scientific">Mycena chlorophos</name>
    <name type="common">Agaric fungus</name>
    <name type="synonym">Agaricus chlorophos</name>
    <dbReference type="NCBI Taxonomy" id="658473"/>
    <lineage>
        <taxon>Eukaryota</taxon>
        <taxon>Fungi</taxon>
        <taxon>Dikarya</taxon>
        <taxon>Basidiomycota</taxon>
        <taxon>Agaricomycotina</taxon>
        <taxon>Agaricomycetes</taxon>
        <taxon>Agaricomycetidae</taxon>
        <taxon>Agaricales</taxon>
        <taxon>Marasmiineae</taxon>
        <taxon>Mycenaceae</taxon>
        <taxon>Mycena</taxon>
    </lineage>
</organism>
<gene>
    <name evidence="2" type="ORF">MCHLO_04484</name>
</gene>
<reference evidence="2" key="1">
    <citation type="submission" date="2014-09" db="EMBL/GenBank/DDBJ databases">
        <title>Genome sequence of the luminous mushroom Mycena chlorophos for searching fungal bioluminescence genes.</title>
        <authorList>
            <person name="Tanaka Y."/>
            <person name="Kasuga D."/>
            <person name="Oba Y."/>
            <person name="Hase S."/>
            <person name="Sato K."/>
            <person name="Oba Y."/>
            <person name="Sakakibara Y."/>
        </authorList>
    </citation>
    <scope>NUCLEOTIDE SEQUENCE</scope>
</reference>
<accession>A0ABQ0L7C6</accession>
<evidence type="ECO:0000256" key="1">
    <source>
        <dbReference type="SAM" id="MobiDB-lite"/>
    </source>
</evidence>
<evidence type="ECO:0000313" key="2">
    <source>
        <dbReference type="EMBL" id="GAT46993.1"/>
    </source>
</evidence>
<evidence type="ECO:0000313" key="3">
    <source>
        <dbReference type="Proteomes" id="UP000815677"/>
    </source>
</evidence>
<sequence>MPSGTHRTVHPSRHTVSQARNSENERRHLLKRAVGLEALGRDGRRLSVSELSQGKRRSTPFGGCERERRGPDPSRSYRLGTTQLIQATRHATGLPFPRCASRPESAS</sequence>